<keyword evidence="2" id="KW-1185">Reference proteome</keyword>
<reference evidence="2" key="1">
    <citation type="submission" date="2017-04" db="EMBL/GenBank/DDBJ databases">
        <authorList>
            <person name="Varghese N."/>
            <person name="Submissions S."/>
        </authorList>
    </citation>
    <scope>NUCLEOTIDE SEQUENCE [LARGE SCALE GENOMIC DNA]</scope>
    <source>
        <strain evidence="2">RKEM611</strain>
    </source>
</reference>
<proteinExistence type="predicted"/>
<accession>A0A1Y6CTQ6</accession>
<protein>
    <submittedName>
        <fullName evidence="1">Uncharacterized protein</fullName>
    </submittedName>
</protein>
<dbReference type="EMBL" id="FWZT01000031">
    <property type="protein sequence ID" value="SMF77310.1"/>
    <property type="molecule type" value="Genomic_DNA"/>
</dbReference>
<dbReference type="Proteomes" id="UP000192907">
    <property type="component" value="Unassembled WGS sequence"/>
</dbReference>
<dbReference type="AlphaFoldDB" id="A0A1Y6CTQ6"/>
<name>A0A1Y6CTQ6_9BACT</name>
<sequence length="50" mass="5413">MKRMQQAKRGRLSREDSSVAGQALGELYTIGFSALVSSTASVVPQVEERS</sequence>
<evidence type="ECO:0000313" key="1">
    <source>
        <dbReference type="EMBL" id="SMF77310.1"/>
    </source>
</evidence>
<evidence type="ECO:0000313" key="2">
    <source>
        <dbReference type="Proteomes" id="UP000192907"/>
    </source>
</evidence>
<dbReference type="STRING" id="1513793.SAMN06296036_13127"/>
<gene>
    <name evidence="1" type="ORF">SAMN06296036_13127</name>
</gene>
<organism evidence="1 2">
    <name type="scientific">Pseudobacteriovorax antillogorgiicola</name>
    <dbReference type="NCBI Taxonomy" id="1513793"/>
    <lineage>
        <taxon>Bacteria</taxon>
        <taxon>Pseudomonadati</taxon>
        <taxon>Bdellovibrionota</taxon>
        <taxon>Oligoflexia</taxon>
        <taxon>Oligoflexales</taxon>
        <taxon>Pseudobacteriovoracaceae</taxon>
        <taxon>Pseudobacteriovorax</taxon>
    </lineage>
</organism>